<organism evidence="2 3">
    <name type="scientific">Phytophthora megakarya</name>
    <dbReference type="NCBI Taxonomy" id="4795"/>
    <lineage>
        <taxon>Eukaryota</taxon>
        <taxon>Sar</taxon>
        <taxon>Stramenopiles</taxon>
        <taxon>Oomycota</taxon>
        <taxon>Peronosporomycetes</taxon>
        <taxon>Peronosporales</taxon>
        <taxon>Peronosporaceae</taxon>
        <taxon>Phytophthora</taxon>
    </lineage>
</organism>
<feature type="compositionally biased region" description="Acidic residues" evidence="1">
    <location>
        <begin position="36"/>
        <end position="61"/>
    </location>
</feature>
<evidence type="ECO:0000313" key="2">
    <source>
        <dbReference type="EMBL" id="OWZ12215.1"/>
    </source>
</evidence>
<reference evidence="3" key="1">
    <citation type="submission" date="2017-03" db="EMBL/GenBank/DDBJ databases">
        <title>Phytopthora megakarya and P. palmivora, two closely related causual agents of cacao black pod achieved similar genome size and gene model numbers by different mechanisms.</title>
        <authorList>
            <person name="Ali S."/>
            <person name="Shao J."/>
            <person name="Larry D.J."/>
            <person name="Kronmiller B."/>
            <person name="Shen D."/>
            <person name="Strem M.D."/>
            <person name="Melnick R.L."/>
            <person name="Guiltinan M.J."/>
            <person name="Tyler B.M."/>
            <person name="Meinhardt L.W."/>
            <person name="Bailey B.A."/>
        </authorList>
    </citation>
    <scope>NUCLEOTIDE SEQUENCE [LARGE SCALE GENOMIC DNA]</scope>
    <source>
        <strain evidence="3">zdho120</strain>
    </source>
</reference>
<accession>A0A225W3R5</accession>
<keyword evidence="3" id="KW-1185">Reference proteome</keyword>
<sequence>MARIRASTCGKNDASAGHQDVQVVSRLTGESGLLGDAEDEETKDGDESVDGGDVSNDETAGEENARPPQIDTGAQLSQPTLNQLFGSESKPEMELSQTAVSRAFDVSPSELEAAESQPDLAVNLQMLSNVSGGESEGAREDSPEVNLVQQADVPLERVKTMDLTKVMIVVYVLEKSMMIPIWE</sequence>
<name>A0A225W3R5_9STRA</name>
<dbReference type="Proteomes" id="UP000198211">
    <property type="component" value="Unassembled WGS sequence"/>
</dbReference>
<gene>
    <name evidence="2" type="ORF">PHMEG_00014661</name>
</gene>
<dbReference type="AlphaFoldDB" id="A0A225W3R5"/>
<comment type="caution">
    <text evidence="2">The sequence shown here is derived from an EMBL/GenBank/DDBJ whole genome shotgun (WGS) entry which is preliminary data.</text>
</comment>
<feature type="region of interest" description="Disordered" evidence="1">
    <location>
        <begin position="1"/>
        <end position="99"/>
    </location>
</feature>
<protein>
    <submittedName>
        <fullName evidence="2">Uncharacterized protein</fullName>
    </submittedName>
</protein>
<dbReference type="EMBL" id="NBNE01001908">
    <property type="protein sequence ID" value="OWZ12215.1"/>
    <property type="molecule type" value="Genomic_DNA"/>
</dbReference>
<evidence type="ECO:0000256" key="1">
    <source>
        <dbReference type="SAM" id="MobiDB-lite"/>
    </source>
</evidence>
<dbReference type="OrthoDB" id="129895at2759"/>
<evidence type="ECO:0000313" key="3">
    <source>
        <dbReference type="Proteomes" id="UP000198211"/>
    </source>
</evidence>
<proteinExistence type="predicted"/>
<feature type="compositionally biased region" description="Polar residues" evidence="1">
    <location>
        <begin position="72"/>
        <end position="86"/>
    </location>
</feature>